<evidence type="ECO:0000313" key="3">
    <source>
        <dbReference type="Proteomes" id="UP000000323"/>
    </source>
</evidence>
<dbReference type="InterPro" id="IPR016181">
    <property type="entry name" value="Acyl_CoA_acyltransferase"/>
</dbReference>
<feature type="domain" description="N-acetyltransferase" evidence="1">
    <location>
        <begin position="15"/>
        <end position="168"/>
    </location>
</feature>
<dbReference type="InterPro" id="IPR000182">
    <property type="entry name" value="GNAT_dom"/>
</dbReference>
<dbReference type="HOGENOM" id="CLU_098284_1_0_0"/>
<dbReference type="Proteomes" id="UP000000323">
    <property type="component" value="Chromosome 2"/>
</dbReference>
<dbReference type="CDD" id="cd04301">
    <property type="entry name" value="NAT_SF"/>
    <property type="match status" value="1"/>
</dbReference>
<dbReference type="GO" id="GO:0016747">
    <property type="term" value="F:acyltransferase activity, transferring groups other than amino-acyl groups"/>
    <property type="evidence" value="ECO:0007669"/>
    <property type="project" value="InterPro"/>
</dbReference>
<keyword evidence="3" id="KW-1185">Reference proteome</keyword>
<dbReference type="Pfam" id="PF02474">
    <property type="entry name" value="NodA"/>
    <property type="match status" value="1"/>
</dbReference>
<dbReference type="eggNOG" id="COG3153">
    <property type="taxonomic scope" value="Bacteria"/>
</dbReference>
<dbReference type="Gene3D" id="3.40.630.30">
    <property type="match status" value="1"/>
</dbReference>
<gene>
    <name evidence="2" type="ordered locus">Tter_2281</name>
</gene>
<dbReference type="EMBL" id="CP001826">
    <property type="protein sequence ID" value="ACZ43180.1"/>
    <property type="molecule type" value="Genomic_DNA"/>
</dbReference>
<dbReference type="OrthoDB" id="4142102at2"/>
<dbReference type="KEGG" id="ttr:Tter_2281"/>
<dbReference type="InterPro" id="IPR003484">
    <property type="entry name" value="NodA"/>
</dbReference>
<dbReference type="GO" id="GO:0005829">
    <property type="term" value="C:cytosol"/>
    <property type="evidence" value="ECO:0007669"/>
    <property type="project" value="InterPro"/>
</dbReference>
<reference evidence="3" key="1">
    <citation type="journal article" date="2010" name="Stand. Genomic Sci.">
        <title>Complete genome sequence of 'Thermobaculum terrenum' type strain (YNP1).</title>
        <authorList>
            <person name="Kiss H."/>
            <person name="Cleland D."/>
            <person name="Lapidus A."/>
            <person name="Lucas S."/>
            <person name="Glavina Del Rio T."/>
            <person name="Nolan M."/>
            <person name="Tice H."/>
            <person name="Han C."/>
            <person name="Goodwin L."/>
            <person name="Pitluck S."/>
            <person name="Liolios K."/>
            <person name="Ivanova N."/>
            <person name="Mavromatis K."/>
            <person name="Ovchinnikova G."/>
            <person name="Pati A."/>
            <person name="Chen A."/>
            <person name="Palaniappan K."/>
            <person name="Land M."/>
            <person name="Hauser L."/>
            <person name="Chang Y."/>
            <person name="Jeffries C."/>
            <person name="Lu M."/>
            <person name="Brettin T."/>
            <person name="Detter J."/>
            <person name="Goker M."/>
            <person name="Tindall B."/>
            <person name="Beck B."/>
            <person name="McDermott T."/>
            <person name="Woyke T."/>
            <person name="Bristow J."/>
            <person name="Eisen J."/>
            <person name="Markowitz V."/>
            <person name="Hugenholtz P."/>
            <person name="Kyrpides N."/>
            <person name="Klenk H."/>
            <person name="Cheng J."/>
        </authorList>
    </citation>
    <scope>NUCLEOTIDE SEQUENCE [LARGE SCALE GENOMIC DNA]</scope>
    <source>
        <strain evidence="3">ATCC BAA-798 / YNP1</strain>
    </source>
</reference>
<dbReference type="SUPFAM" id="SSF55729">
    <property type="entry name" value="Acyl-CoA N-acyltransferases (Nat)"/>
    <property type="match status" value="1"/>
</dbReference>
<proteinExistence type="predicted"/>
<evidence type="ECO:0000313" key="2">
    <source>
        <dbReference type="EMBL" id="ACZ43180.1"/>
    </source>
</evidence>
<name>D1CHF9_THET1</name>
<dbReference type="RefSeq" id="WP_012876211.1">
    <property type="nucleotide sequence ID" value="NC_013526.1"/>
</dbReference>
<accession>D1CHF9</accession>
<keyword evidence="2" id="KW-0808">Transferase</keyword>
<evidence type="ECO:0000259" key="1">
    <source>
        <dbReference type="PROSITE" id="PS51186"/>
    </source>
</evidence>
<organism evidence="2 3">
    <name type="scientific">Thermobaculum terrenum (strain ATCC BAA-798 / CCMEE 7001 / YNP1)</name>
    <dbReference type="NCBI Taxonomy" id="525904"/>
    <lineage>
        <taxon>Bacteria</taxon>
        <taxon>Bacillati</taxon>
        <taxon>Chloroflexota</taxon>
        <taxon>Chloroflexia</taxon>
        <taxon>Candidatus Thermobaculales</taxon>
        <taxon>Candidatus Thermobaculaceae</taxon>
        <taxon>Thermobaculum</taxon>
    </lineage>
</organism>
<sequence>MHQAERSCTHAGGHLRVRLLREEELSSRDHHRISSLLVEAFPHAAQLFSRQSWRGPRPDRRLLLEGGDGELLAHLDYVIRPIQVADATVEVAGVGEVAVRQGARGRGLGKRLMQELKAALHREPVDFGLLYCLESVAGFYERVGWTRVHQPSRFISPETGQWMEASYPTFILPVRAPLEAWPGEGVIDLGGMIW</sequence>
<protein>
    <submittedName>
        <fullName evidence="2">GCN5-related N-acetyltransferase</fullName>
    </submittedName>
</protein>
<dbReference type="PROSITE" id="PS51186">
    <property type="entry name" value="GNAT"/>
    <property type="match status" value="1"/>
</dbReference>
<dbReference type="STRING" id="525904.Tter_2281"/>
<dbReference type="AlphaFoldDB" id="D1CHF9"/>